<keyword evidence="4" id="KW-0106">Calcium</keyword>
<evidence type="ECO:0000313" key="7">
    <source>
        <dbReference type="EMBL" id="MBA2113484.1"/>
    </source>
</evidence>
<dbReference type="CDD" id="cd16145">
    <property type="entry name" value="ARS_like"/>
    <property type="match status" value="1"/>
</dbReference>
<feature type="signal peptide" evidence="5">
    <location>
        <begin position="1"/>
        <end position="19"/>
    </location>
</feature>
<sequence length="475" mass="52507">MSSLIKVLLLLVTCVFVLAQPAFVQAEAPSQPPNIIYINTDDWGIGKVPALKMDPASERIIKTPHLDQLAADGMTFTNAYCGNAVCGPSRCSLLTGKHPGNAIWRANRMKMPADLWPPKYPQLGQVARDAGYTTAGFGKLSAGGTSTPEEITECGWDYWLGFLGHIDCRDYYAAKIWENGKQIDLSANTPEVLKGTSLRDNGNGVVGEGQGTFIEDLYTDKLIEFIKTNQDKPFFAYLASTVPHGGPPGGMRVPSLEGYDHVEGLTPHEQVYCALLTRHDRNVGRIRQALEELGLTENTIVIWTSDNGDEDSYYKRTDTFDGNGPFRMMKRSLYEGGIRAPMFAAWPGTIEAGSTSDVITTQIDLMPTLANAGGQPITKEMDGISILPTLAGESAKQSSREYIYFEFYEGAKQQSVRMGKWKAYRKGGWDGKLELYNLYADIGEQQDVASQHPELVKKMKAIMRKEHGEHPIYKL</sequence>
<accession>A0A7V8V2L5</accession>
<dbReference type="GO" id="GO:0004065">
    <property type="term" value="F:arylsulfatase activity"/>
    <property type="evidence" value="ECO:0007669"/>
    <property type="project" value="UniProtKB-EC"/>
</dbReference>
<keyword evidence="2" id="KW-0479">Metal-binding</keyword>
<evidence type="ECO:0000256" key="2">
    <source>
        <dbReference type="ARBA" id="ARBA00022723"/>
    </source>
</evidence>
<keyword evidence="3 7" id="KW-0378">Hydrolase</keyword>
<evidence type="ECO:0000256" key="5">
    <source>
        <dbReference type="SAM" id="SignalP"/>
    </source>
</evidence>
<dbReference type="AlphaFoldDB" id="A0A7V8V2L5"/>
<dbReference type="PROSITE" id="PS00523">
    <property type="entry name" value="SULFATASE_1"/>
    <property type="match status" value="1"/>
</dbReference>
<feature type="domain" description="Sulfatase N-terminal" evidence="6">
    <location>
        <begin position="33"/>
        <end position="372"/>
    </location>
</feature>
<keyword evidence="5" id="KW-0732">Signal</keyword>
<dbReference type="Proteomes" id="UP000551616">
    <property type="component" value="Unassembled WGS sequence"/>
</dbReference>
<dbReference type="InterPro" id="IPR024607">
    <property type="entry name" value="Sulfatase_CS"/>
</dbReference>
<comment type="caution">
    <text evidence="7">The sequence shown here is derived from an EMBL/GenBank/DDBJ whole genome shotgun (WGS) entry which is preliminary data.</text>
</comment>
<dbReference type="SUPFAM" id="SSF53649">
    <property type="entry name" value="Alkaline phosphatase-like"/>
    <property type="match status" value="1"/>
</dbReference>
<dbReference type="InterPro" id="IPR017850">
    <property type="entry name" value="Alkaline_phosphatase_core_sf"/>
</dbReference>
<dbReference type="PANTHER" id="PTHR42693">
    <property type="entry name" value="ARYLSULFATASE FAMILY MEMBER"/>
    <property type="match status" value="1"/>
</dbReference>
<evidence type="ECO:0000256" key="3">
    <source>
        <dbReference type="ARBA" id="ARBA00022801"/>
    </source>
</evidence>
<gene>
    <name evidence="7" type="primary">atsA_13</name>
    <name evidence="7" type="ORF">HOV93_06330</name>
</gene>
<dbReference type="EC" id="3.1.6.1" evidence="7"/>
<protein>
    <submittedName>
        <fullName evidence="7">Arylsulfatase</fullName>
        <ecNumber evidence="7">3.1.6.1</ecNumber>
    </submittedName>
</protein>
<dbReference type="GO" id="GO:0046872">
    <property type="term" value="F:metal ion binding"/>
    <property type="evidence" value="ECO:0007669"/>
    <property type="project" value="UniProtKB-KW"/>
</dbReference>
<evidence type="ECO:0000259" key="6">
    <source>
        <dbReference type="Pfam" id="PF00884"/>
    </source>
</evidence>
<dbReference type="InterPro" id="IPR050738">
    <property type="entry name" value="Sulfatase"/>
</dbReference>
<feature type="chain" id="PRO_5031423309" evidence="5">
    <location>
        <begin position="20"/>
        <end position="475"/>
    </location>
</feature>
<organism evidence="7 8">
    <name type="scientific">Bremerella alba</name>
    <dbReference type="NCBI Taxonomy" id="980252"/>
    <lineage>
        <taxon>Bacteria</taxon>
        <taxon>Pseudomonadati</taxon>
        <taxon>Planctomycetota</taxon>
        <taxon>Planctomycetia</taxon>
        <taxon>Pirellulales</taxon>
        <taxon>Pirellulaceae</taxon>
        <taxon>Bremerella</taxon>
    </lineage>
</organism>
<comment type="similarity">
    <text evidence="1">Belongs to the sulfatase family.</text>
</comment>
<evidence type="ECO:0000313" key="8">
    <source>
        <dbReference type="Proteomes" id="UP000551616"/>
    </source>
</evidence>
<dbReference type="InterPro" id="IPR000917">
    <property type="entry name" value="Sulfatase_N"/>
</dbReference>
<dbReference type="RefSeq" id="WP_207394953.1">
    <property type="nucleotide sequence ID" value="NZ_JABRWO010000001.1"/>
</dbReference>
<dbReference type="Pfam" id="PF00884">
    <property type="entry name" value="Sulfatase"/>
    <property type="match status" value="1"/>
</dbReference>
<evidence type="ECO:0000256" key="1">
    <source>
        <dbReference type="ARBA" id="ARBA00008779"/>
    </source>
</evidence>
<keyword evidence="8" id="KW-1185">Reference proteome</keyword>
<dbReference type="PANTHER" id="PTHR42693:SF53">
    <property type="entry name" value="ENDO-4-O-SULFATASE"/>
    <property type="match status" value="1"/>
</dbReference>
<dbReference type="Gene3D" id="3.30.1120.10">
    <property type="match status" value="1"/>
</dbReference>
<proteinExistence type="inferred from homology"/>
<dbReference type="Gene3D" id="3.40.720.10">
    <property type="entry name" value="Alkaline Phosphatase, subunit A"/>
    <property type="match status" value="1"/>
</dbReference>
<reference evidence="7 8" key="1">
    <citation type="submission" date="2020-05" db="EMBL/GenBank/DDBJ databases">
        <title>Bremerella alba sp. nov., a novel planctomycete isolated from the surface of the macroalga Fucus spiralis.</title>
        <authorList>
            <person name="Godinho O."/>
            <person name="Botelho R."/>
            <person name="Albuquerque L."/>
            <person name="Wiegand S."/>
            <person name="Da Costa M.S."/>
            <person name="Lobo-Da-Cunha A."/>
            <person name="Jogler C."/>
            <person name="Lage O.M."/>
        </authorList>
    </citation>
    <scope>NUCLEOTIDE SEQUENCE [LARGE SCALE GENOMIC DNA]</scope>
    <source>
        <strain evidence="7 8">FF15</strain>
    </source>
</reference>
<evidence type="ECO:0000256" key="4">
    <source>
        <dbReference type="ARBA" id="ARBA00022837"/>
    </source>
</evidence>
<name>A0A7V8V2L5_9BACT</name>
<dbReference type="EMBL" id="JABRWO010000001">
    <property type="protein sequence ID" value="MBA2113484.1"/>
    <property type="molecule type" value="Genomic_DNA"/>
</dbReference>